<dbReference type="GO" id="GO:0022857">
    <property type="term" value="F:transmembrane transporter activity"/>
    <property type="evidence" value="ECO:0007669"/>
    <property type="project" value="TreeGrafter"/>
</dbReference>
<dbReference type="InterPro" id="IPR003838">
    <property type="entry name" value="ABC3_permease_C"/>
</dbReference>
<feature type="transmembrane region" description="Helical" evidence="7">
    <location>
        <begin position="269"/>
        <end position="299"/>
    </location>
</feature>
<dbReference type="AlphaFoldDB" id="A0A8J3GB86"/>
<keyword evidence="2" id="KW-1003">Cell membrane</keyword>
<comment type="similarity">
    <text evidence="6">Belongs to the ABC-4 integral membrane protein family.</text>
</comment>
<keyword evidence="4 7" id="KW-1133">Transmembrane helix</keyword>
<sequence length="395" mass="44172">MLRHLLKLIWNKKGSHSLLIIEIWASFMVLFGVLSLIVYNLNNYLEPIGFEYKNVWVVDLNNNQDTTAIAEKTTQIMQRIRSYPQVASASRMSSNTPFSANTMNNSTNYQKISSMADDYYTDEEFSKTLDLPLTAGRWYLPEDRVSKSTPVVINKKLQEKLFGDENPLGKVLGNNDSESEGNQKTTFRVVGVVDKFKAKGEFMLDNPAIFKLMDKNDKWNKLVLIKTKAGTDATFEERLVKDIAAMAPGWGIEVSYLTESRKNRHNLTLVPVIIFLIISGFLLTNVALGLFGILNLGIARRRSEIGLRRAMGATEGSVTAQFLGEMWVLAAFSVILGLLFAVQFPIMNVFDIAAGVYLTAIAAAIVVIFVIVTLCAWYPSRQAARVQPALALHEE</sequence>
<evidence type="ECO:0000313" key="11">
    <source>
        <dbReference type="Proteomes" id="UP000598271"/>
    </source>
</evidence>
<dbReference type="Pfam" id="PF12704">
    <property type="entry name" value="MacB_PCD"/>
    <property type="match status" value="1"/>
</dbReference>
<dbReference type="GO" id="GO:0005886">
    <property type="term" value="C:plasma membrane"/>
    <property type="evidence" value="ECO:0007669"/>
    <property type="project" value="UniProtKB-SubCell"/>
</dbReference>
<feature type="domain" description="ABC3 transporter permease C-terminal" evidence="8">
    <location>
        <begin position="277"/>
        <end position="388"/>
    </location>
</feature>
<feature type="transmembrane region" description="Helical" evidence="7">
    <location>
        <begin position="326"/>
        <end position="346"/>
    </location>
</feature>
<keyword evidence="11" id="KW-1185">Reference proteome</keyword>
<feature type="transmembrane region" description="Helical" evidence="7">
    <location>
        <begin position="21"/>
        <end position="41"/>
    </location>
</feature>
<dbReference type="InterPro" id="IPR050250">
    <property type="entry name" value="Macrolide_Exporter_MacB"/>
</dbReference>
<evidence type="ECO:0000256" key="6">
    <source>
        <dbReference type="ARBA" id="ARBA00038076"/>
    </source>
</evidence>
<accession>A0A8J3GB86</accession>
<evidence type="ECO:0000256" key="5">
    <source>
        <dbReference type="ARBA" id="ARBA00023136"/>
    </source>
</evidence>
<name>A0A8J3GB86_9BACT</name>
<evidence type="ECO:0000256" key="1">
    <source>
        <dbReference type="ARBA" id="ARBA00004651"/>
    </source>
</evidence>
<keyword evidence="5 7" id="KW-0472">Membrane</keyword>
<feature type="domain" description="MacB-like periplasmic core" evidence="9">
    <location>
        <begin position="33"/>
        <end position="234"/>
    </location>
</feature>
<dbReference type="InterPro" id="IPR025857">
    <property type="entry name" value="MacB_PCD"/>
</dbReference>
<dbReference type="EMBL" id="BMXF01000004">
    <property type="protein sequence ID" value="GHB80059.1"/>
    <property type="molecule type" value="Genomic_DNA"/>
</dbReference>
<proteinExistence type="inferred from homology"/>
<keyword evidence="3 7" id="KW-0812">Transmembrane</keyword>
<dbReference type="Pfam" id="PF02687">
    <property type="entry name" value="FtsX"/>
    <property type="match status" value="1"/>
</dbReference>
<evidence type="ECO:0000259" key="8">
    <source>
        <dbReference type="Pfam" id="PF02687"/>
    </source>
</evidence>
<evidence type="ECO:0000256" key="7">
    <source>
        <dbReference type="SAM" id="Phobius"/>
    </source>
</evidence>
<evidence type="ECO:0000256" key="3">
    <source>
        <dbReference type="ARBA" id="ARBA00022692"/>
    </source>
</evidence>
<dbReference type="Proteomes" id="UP000598271">
    <property type="component" value="Unassembled WGS sequence"/>
</dbReference>
<comment type="subcellular location">
    <subcellularLocation>
        <location evidence="1">Cell membrane</location>
        <topology evidence="1">Multi-pass membrane protein</topology>
    </subcellularLocation>
</comment>
<evidence type="ECO:0000256" key="2">
    <source>
        <dbReference type="ARBA" id="ARBA00022475"/>
    </source>
</evidence>
<dbReference type="RefSeq" id="WP_189566140.1">
    <property type="nucleotide sequence ID" value="NZ_BMXF01000004.1"/>
</dbReference>
<comment type="caution">
    <text evidence="10">The sequence shown here is derived from an EMBL/GenBank/DDBJ whole genome shotgun (WGS) entry which is preliminary data.</text>
</comment>
<evidence type="ECO:0000256" key="4">
    <source>
        <dbReference type="ARBA" id="ARBA00022989"/>
    </source>
</evidence>
<dbReference type="PANTHER" id="PTHR30572:SF4">
    <property type="entry name" value="ABC TRANSPORTER PERMEASE YTRF"/>
    <property type="match status" value="1"/>
</dbReference>
<gene>
    <name evidence="10" type="primary">ybjZ</name>
    <name evidence="10" type="ORF">GCM10007390_37830</name>
</gene>
<protein>
    <submittedName>
        <fullName evidence="10">ABC transporter permease</fullName>
    </submittedName>
</protein>
<feature type="transmembrane region" description="Helical" evidence="7">
    <location>
        <begin position="352"/>
        <end position="378"/>
    </location>
</feature>
<dbReference type="PANTHER" id="PTHR30572">
    <property type="entry name" value="MEMBRANE COMPONENT OF TRANSPORTER-RELATED"/>
    <property type="match status" value="1"/>
</dbReference>
<evidence type="ECO:0000259" key="9">
    <source>
        <dbReference type="Pfam" id="PF12704"/>
    </source>
</evidence>
<organism evidence="10 11">
    <name type="scientific">Persicitalea jodogahamensis</name>
    <dbReference type="NCBI Taxonomy" id="402147"/>
    <lineage>
        <taxon>Bacteria</taxon>
        <taxon>Pseudomonadati</taxon>
        <taxon>Bacteroidota</taxon>
        <taxon>Cytophagia</taxon>
        <taxon>Cytophagales</taxon>
        <taxon>Spirosomataceae</taxon>
        <taxon>Persicitalea</taxon>
    </lineage>
</organism>
<evidence type="ECO:0000313" key="10">
    <source>
        <dbReference type="EMBL" id="GHB80059.1"/>
    </source>
</evidence>
<reference evidence="10 11" key="1">
    <citation type="journal article" date="2014" name="Int. J. Syst. Evol. Microbiol.">
        <title>Complete genome sequence of Corynebacterium casei LMG S-19264T (=DSM 44701T), isolated from a smear-ripened cheese.</title>
        <authorList>
            <consortium name="US DOE Joint Genome Institute (JGI-PGF)"/>
            <person name="Walter F."/>
            <person name="Albersmeier A."/>
            <person name="Kalinowski J."/>
            <person name="Ruckert C."/>
        </authorList>
    </citation>
    <scope>NUCLEOTIDE SEQUENCE [LARGE SCALE GENOMIC DNA]</scope>
    <source>
        <strain evidence="10 11">KCTC 12866</strain>
    </source>
</reference>